<proteinExistence type="predicted"/>
<dbReference type="EMBL" id="LR722419">
    <property type="protein sequence ID" value="VVW92074.1"/>
    <property type="molecule type" value="Genomic_DNA"/>
</dbReference>
<dbReference type="AlphaFoldDB" id="A0A5K1I3P3"/>
<feature type="compositionally biased region" description="Basic and acidic residues" evidence="1">
    <location>
        <begin position="33"/>
        <end position="56"/>
    </location>
</feature>
<gene>
    <name evidence="2" type="ORF">NYM_LOCUS31098</name>
</gene>
<organism evidence="2">
    <name type="scientific">Nymphaea colorata</name>
    <name type="common">pocket water lily</name>
    <dbReference type="NCBI Taxonomy" id="210225"/>
    <lineage>
        <taxon>Eukaryota</taxon>
        <taxon>Viridiplantae</taxon>
        <taxon>Streptophyta</taxon>
        <taxon>Embryophyta</taxon>
        <taxon>Tracheophyta</taxon>
        <taxon>Spermatophyta</taxon>
        <taxon>Magnoliopsida</taxon>
        <taxon>Nymphaeales</taxon>
        <taxon>Nymphaeaceae</taxon>
        <taxon>Nymphaea</taxon>
    </lineage>
</organism>
<reference evidence="2" key="1">
    <citation type="submission" date="2019-09" db="EMBL/GenBank/DDBJ databases">
        <authorList>
            <person name="Zhang L."/>
        </authorList>
    </citation>
    <scope>NUCLEOTIDE SEQUENCE</scope>
</reference>
<sequence>MFLFVTKLGNKIKKINERLDKIKKDWDMVDRLKTTPKGGGKDPVHGEHVNRKEATHHIGVQLTAHRQGE</sequence>
<accession>A0A5K1I3P3</accession>
<feature type="region of interest" description="Disordered" evidence="1">
    <location>
        <begin position="33"/>
        <end position="69"/>
    </location>
</feature>
<evidence type="ECO:0000256" key="1">
    <source>
        <dbReference type="SAM" id="MobiDB-lite"/>
    </source>
</evidence>
<protein>
    <submittedName>
        <fullName evidence="2">Uncharacterized protein</fullName>
    </submittedName>
</protein>
<evidence type="ECO:0000313" key="2">
    <source>
        <dbReference type="EMBL" id="VVW92074.1"/>
    </source>
</evidence>
<name>A0A5K1I3P3_9MAGN</name>